<feature type="domain" description="Wall-associated receptor kinase C-terminal" evidence="2">
    <location>
        <begin position="75"/>
        <end position="170"/>
    </location>
</feature>
<dbReference type="OrthoDB" id="635050at2759"/>
<keyword evidence="1" id="KW-0325">Glycoprotein</keyword>
<organism evidence="3 4">
    <name type="scientific">Nyssa sinensis</name>
    <dbReference type="NCBI Taxonomy" id="561372"/>
    <lineage>
        <taxon>Eukaryota</taxon>
        <taxon>Viridiplantae</taxon>
        <taxon>Streptophyta</taxon>
        <taxon>Embryophyta</taxon>
        <taxon>Tracheophyta</taxon>
        <taxon>Spermatophyta</taxon>
        <taxon>Magnoliopsida</taxon>
        <taxon>eudicotyledons</taxon>
        <taxon>Gunneridae</taxon>
        <taxon>Pentapetalae</taxon>
        <taxon>asterids</taxon>
        <taxon>Cornales</taxon>
        <taxon>Nyssaceae</taxon>
        <taxon>Nyssa</taxon>
    </lineage>
</organism>
<evidence type="ECO:0000259" key="2">
    <source>
        <dbReference type="Pfam" id="PF14380"/>
    </source>
</evidence>
<dbReference type="InterPro" id="IPR032872">
    <property type="entry name" value="WAK_assoc_C"/>
</dbReference>
<dbReference type="AlphaFoldDB" id="A0A5J5ANF7"/>
<sequence length="181" mass="20001">MLQLSGDLYQVRKINSSENTLTIAYPEVTAGICPVARYGVTLNTSSLLNYTIDDKMVRFFYNCTLYPPSLPSIACLQYGAKRSYVFMEGAIPEFDWQRYCDSIVTVPVIDSDLQLINGFGRALQDGFKLAWQPDVACQSCEATGGFCGYDNGNGNGLHPNPKFVCFCADGQHFANCRDKGV</sequence>
<evidence type="ECO:0000256" key="1">
    <source>
        <dbReference type="ARBA" id="ARBA00023180"/>
    </source>
</evidence>
<proteinExistence type="predicted"/>
<reference evidence="3 4" key="1">
    <citation type="submission" date="2019-09" db="EMBL/GenBank/DDBJ databases">
        <title>A chromosome-level genome assembly of the Chinese tupelo Nyssa sinensis.</title>
        <authorList>
            <person name="Yang X."/>
            <person name="Kang M."/>
            <person name="Yang Y."/>
            <person name="Xiong H."/>
            <person name="Wang M."/>
            <person name="Zhang Z."/>
            <person name="Wang Z."/>
            <person name="Wu H."/>
            <person name="Ma T."/>
            <person name="Liu J."/>
            <person name="Xi Z."/>
        </authorList>
    </citation>
    <scope>NUCLEOTIDE SEQUENCE [LARGE SCALE GENOMIC DNA]</scope>
    <source>
        <strain evidence="3">J267</strain>
        <tissue evidence="3">Leaf</tissue>
    </source>
</reference>
<accession>A0A5J5ANF7</accession>
<gene>
    <name evidence="3" type="ORF">F0562_005860</name>
</gene>
<protein>
    <recommendedName>
        <fullName evidence="2">Wall-associated receptor kinase C-terminal domain-containing protein</fullName>
    </recommendedName>
</protein>
<dbReference type="EMBL" id="CM018043">
    <property type="protein sequence ID" value="KAA8531226.1"/>
    <property type="molecule type" value="Genomic_DNA"/>
</dbReference>
<name>A0A5J5ANF7_9ASTE</name>
<evidence type="ECO:0000313" key="3">
    <source>
        <dbReference type="EMBL" id="KAA8531226.1"/>
    </source>
</evidence>
<dbReference type="PANTHER" id="PTHR33138:SF51">
    <property type="entry name" value="WALL-ASSOCIATED RECEPTOR KINASE GALACTURONAN-BINDING DOMAIN-CONTAINING PROTEIN"/>
    <property type="match status" value="1"/>
</dbReference>
<dbReference type="Pfam" id="PF14380">
    <property type="entry name" value="WAK_assoc"/>
    <property type="match status" value="1"/>
</dbReference>
<dbReference type="Proteomes" id="UP000325577">
    <property type="component" value="Linkage Group LG2"/>
</dbReference>
<evidence type="ECO:0000313" key="4">
    <source>
        <dbReference type="Proteomes" id="UP000325577"/>
    </source>
</evidence>
<dbReference type="PANTHER" id="PTHR33138">
    <property type="entry name" value="OS01G0690200 PROTEIN"/>
    <property type="match status" value="1"/>
</dbReference>
<keyword evidence="4" id="KW-1185">Reference proteome</keyword>